<keyword evidence="9" id="KW-1185">Reference proteome</keyword>
<dbReference type="Pfam" id="PF04977">
    <property type="entry name" value="DivIC"/>
    <property type="match status" value="1"/>
</dbReference>
<sequence length="114" mass="12818">MAFFVVLSRLKCRIIGIAMKRFLFVLIGLLGVLQYQLWFGVNSLPGSVKLREQIALQREGNAKLVARNQVLREEIIDLRSGTEALEERARNELGMVKKGETFFRVVGGSLNPAN</sequence>
<evidence type="ECO:0000256" key="5">
    <source>
        <dbReference type="ARBA" id="ARBA00023136"/>
    </source>
</evidence>
<dbReference type="Proteomes" id="UP000189545">
    <property type="component" value="Chromosome"/>
</dbReference>
<evidence type="ECO:0000313" key="8">
    <source>
        <dbReference type="EMBL" id="AQS39212.1"/>
    </source>
</evidence>
<keyword evidence="1 7" id="KW-1003">Cell membrane</keyword>
<dbReference type="NCBIfam" id="NF002058">
    <property type="entry name" value="PRK00888.1"/>
    <property type="match status" value="1"/>
</dbReference>
<name>A0A1S6HUQ5_9GAMM</name>
<dbReference type="HAMAP" id="MF_00599">
    <property type="entry name" value="FtsB"/>
    <property type="match status" value="1"/>
</dbReference>
<keyword evidence="5 7" id="KW-0472">Membrane</keyword>
<accession>A0A1S6HUQ5</accession>
<evidence type="ECO:0000256" key="7">
    <source>
        <dbReference type="HAMAP-Rule" id="MF_00599"/>
    </source>
</evidence>
<dbReference type="STRING" id="225848.Sps_04106"/>
<evidence type="ECO:0000256" key="4">
    <source>
        <dbReference type="ARBA" id="ARBA00022989"/>
    </source>
</evidence>
<protein>
    <recommendedName>
        <fullName evidence="7">Cell division protein FtsB</fullName>
    </recommendedName>
</protein>
<dbReference type="GO" id="GO:0043093">
    <property type="term" value="P:FtsZ-dependent cytokinesis"/>
    <property type="evidence" value="ECO:0007669"/>
    <property type="project" value="UniProtKB-UniRule"/>
</dbReference>
<dbReference type="GO" id="GO:0030428">
    <property type="term" value="C:cell septum"/>
    <property type="evidence" value="ECO:0007669"/>
    <property type="project" value="TreeGrafter"/>
</dbReference>
<keyword evidence="4 7" id="KW-1133">Transmembrane helix</keyword>
<evidence type="ECO:0000313" key="9">
    <source>
        <dbReference type="Proteomes" id="UP000189545"/>
    </source>
</evidence>
<feature type="topological domain" description="Cytoplasmic" evidence="7">
    <location>
        <begin position="1"/>
        <end position="21"/>
    </location>
</feature>
<dbReference type="GO" id="GO:0032153">
    <property type="term" value="C:cell division site"/>
    <property type="evidence" value="ECO:0007669"/>
    <property type="project" value="UniProtKB-UniRule"/>
</dbReference>
<dbReference type="PANTHER" id="PTHR37485:SF1">
    <property type="entry name" value="CELL DIVISION PROTEIN FTSB"/>
    <property type="match status" value="1"/>
</dbReference>
<proteinExistence type="inferred from homology"/>
<organism evidence="8 9">
    <name type="scientific">Shewanella psychrophila</name>
    <dbReference type="NCBI Taxonomy" id="225848"/>
    <lineage>
        <taxon>Bacteria</taxon>
        <taxon>Pseudomonadati</taxon>
        <taxon>Pseudomonadota</taxon>
        <taxon>Gammaproteobacteria</taxon>
        <taxon>Alteromonadales</taxon>
        <taxon>Shewanellaceae</taxon>
        <taxon>Shewanella</taxon>
    </lineage>
</organism>
<evidence type="ECO:0000256" key="6">
    <source>
        <dbReference type="ARBA" id="ARBA00023306"/>
    </source>
</evidence>
<keyword evidence="3 7" id="KW-0812">Transmembrane</keyword>
<feature type="topological domain" description="Periplasmic" evidence="7">
    <location>
        <begin position="40"/>
        <end position="114"/>
    </location>
</feature>
<dbReference type="GO" id="GO:0005886">
    <property type="term" value="C:plasma membrane"/>
    <property type="evidence" value="ECO:0007669"/>
    <property type="project" value="UniProtKB-SubCell"/>
</dbReference>
<comment type="function">
    <text evidence="7">Essential cell division protein. May link together the upstream cell division proteins, which are predominantly cytoplasmic, with the downstream cell division proteins, which are predominantly periplasmic.</text>
</comment>
<evidence type="ECO:0000256" key="2">
    <source>
        <dbReference type="ARBA" id="ARBA00022618"/>
    </source>
</evidence>
<keyword evidence="7" id="KW-0997">Cell inner membrane</keyword>
<dbReference type="InterPro" id="IPR023081">
    <property type="entry name" value="Cell_div_FtsB"/>
</dbReference>
<dbReference type="EMBL" id="CP014782">
    <property type="protein sequence ID" value="AQS39212.1"/>
    <property type="molecule type" value="Genomic_DNA"/>
</dbReference>
<comment type="subcellular location">
    <subcellularLocation>
        <location evidence="7">Cell inner membrane</location>
        <topology evidence="7">Single-pass type II membrane protein</topology>
    </subcellularLocation>
    <text evidence="7">Localizes to the division septum.</text>
</comment>
<evidence type="ECO:0000256" key="1">
    <source>
        <dbReference type="ARBA" id="ARBA00022475"/>
    </source>
</evidence>
<reference evidence="8 9" key="1">
    <citation type="submission" date="2016-03" db="EMBL/GenBank/DDBJ databases">
        <title>Complete genome sequence of Shewanella psychrophila WP2, a deep sea bacterium isolated from west Pacific sediment.</title>
        <authorList>
            <person name="Xu G."/>
            <person name="Jian H."/>
        </authorList>
    </citation>
    <scope>NUCLEOTIDE SEQUENCE [LARGE SCALE GENOMIC DNA]</scope>
    <source>
        <strain evidence="8 9">WP2</strain>
    </source>
</reference>
<dbReference type="AlphaFoldDB" id="A0A1S6HUQ5"/>
<dbReference type="InterPro" id="IPR007060">
    <property type="entry name" value="FtsL/DivIC"/>
</dbReference>
<comment type="similarity">
    <text evidence="7">Belongs to the FtsB family.</text>
</comment>
<dbReference type="KEGG" id="spsw:Sps_04106"/>
<evidence type="ECO:0000256" key="3">
    <source>
        <dbReference type="ARBA" id="ARBA00022692"/>
    </source>
</evidence>
<keyword evidence="2 7" id="KW-0132">Cell division</keyword>
<comment type="subunit">
    <text evidence="7">Part of a complex composed of FtsB, FtsL and FtsQ.</text>
</comment>
<keyword evidence="6 7" id="KW-0131">Cell cycle</keyword>
<gene>
    <name evidence="7" type="primary">ftsB</name>
    <name evidence="8" type="ORF">Sps_04106</name>
</gene>
<dbReference type="PANTHER" id="PTHR37485">
    <property type="entry name" value="CELL DIVISION PROTEIN FTSB"/>
    <property type="match status" value="1"/>
</dbReference>